<name>A0A183LKA5_9TREM</name>
<protein>
    <recommendedName>
        <fullName evidence="1">Phosphatidylinositol transfer protein N-terminal domain-containing protein</fullName>
    </recommendedName>
</protein>
<evidence type="ECO:0000313" key="2">
    <source>
        <dbReference type="EMBL" id="VDO60614.1"/>
    </source>
</evidence>
<keyword evidence="3" id="KW-1185">Reference proteome</keyword>
<accession>A0A183LKA5</accession>
<feature type="domain" description="Phosphatidylinositol transfer protein N-terminal" evidence="1">
    <location>
        <begin position="1"/>
        <end position="26"/>
    </location>
</feature>
<dbReference type="Gene3D" id="3.30.530.20">
    <property type="match status" value="1"/>
</dbReference>
<dbReference type="AlphaFoldDB" id="A0A183LKA5"/>
<dbReference type="Proteomes" id="UP000277204">
    <property type="component" value="Unassembled WGS sequence"/>
</dbReference>
<dbReference type="EMBL" id="UZAI01001317">
    <property type="protein sequence ID" value="VDO60614.1"/>
    <property type="molecule type" value="Genomic_DNA"/>
</dbReference>
<dbReference type="InterPro" id="IPR023393">
    <property type="entry name" value="START-like_dom_sf"/>
</dbReference>
<evidence type="ECO:0000259" key="1">
    <source>
        <dbReference type="Pfam" id="PF02121"/>
    </source>
</evidence>
<evidence type="ECO:0000313" key="3">
    <source>
        <dbReference type="Proteomes" id="UP000277204"/>
    </source>
</evidence>
<gene>
    <name evidence="2" type="ORF">SMRZ_LOCUS4230</name>
</gene>
<dbReference type="Pfam" id="PF02121">
    <property type="entry name" value="IP_trans"/>
    <property type="match status" value="1"/>
</dbReference>
<reference evidence="2 3" key="1">
    <citation type="submission" date="2018-11" db="EMBL/GenBank/DDBJ databases">
        <authorList>
            <consortium name="Pathogen Informatics"/>
        </authorList>
    </citation>
    <scope>NUCLEOTIDE SEQUENCE [LARGE SCALE GENOMIC DNA]</scope>
    <source>
        <strain evidence="2 3">Zambia</strain>
    </source>
</reference>
<sequence length="35" mass="4234">MLLKEYRICMPLTVAEYRIAQLYMIQVNVFGYLCF</sequence>
<proteinExistence type="predicted"/>
<dbReference type="STRING" id="48269.A0A183LKA5"/>
<dbReference type="SUPFAM" id="SSF55961">
    <property type="entry name" value="Bet v1-like"/>
    <property type="match status" value="1"/>
</dbReference>
<dbReference type="InterPro" id="IPR055261">
    <property type="entry name" value="PI_transfer_N"/>
</dbReference>
<organism evidence="2 3">
    <name type="scientific">Schistosoma margrebowiei</name>
    <dbReference type="NCBI Taxonomy" id="48269"/>
    <lineage>
        <taxon>Eukaryota</taxon>
        <taxon>Metazoa</taxon>
        <taxon>Spiralia</taxon>
        <taxon>Lophotrochozoa</taxon>
        <taxon>Platyhelminthes</taxon>
        <taxon>Trematoda</taxon>
        <taxon>Digenea</taxon>
        <taxon>Strigeidida</taxon>
        <taxon>Schistosomatoidea</taxon>
        <taxon>Schistosomatidae</taxon>
        <taxon>Schistosoma</taxon>
    </lineage>
</organism>